<name>A0AA35CQW5_9FIRM</name>
<proteinExistence type="predicted"/>
<protein>
    <submittedName>
        <fullName evidence="1">Uncharacterized protein</fullName>
    </submittedName>
</protein>
<reference evidence="1" key="1">
    <citation type="submission" date="2022-03" db="EMBL/GenBank/DDBJ databases">
        <title>Complete genome sequence of Caldinitratiruptor microaerophilus.</title>
        <authorList>
            <person name="Mukaiyama R."/>
            <person name="Nishiyama T."/>
            <person name="Ueda K."/>
        </authorList>
    </citation>
    <scope>NUCLEOTIDE SEQUENCE</scope>
    <source>
        <strain evidence="1">JCM 16183</strain>
    </source>
</reference>
<dbReference type="Proteomes" id="UP001163687">
    <property type="component" value="Chromosome"/>
</dbReference>
<gene>
    <name evidence="1" type="ORF">caldi_32450</name>
</gene>
<accession>A0AA35CQW5</accession>
<dbReference type="EMBL" id="AP025628">
    <property type="protein sequence ID" value="BDG62155.1"/>
    <property type="molecule type" value="Genomic_DNA"/>
</dbReference>
<organism evidence="1 2">
    <name type="scientific">Caldinitratiruptor microaerophilus</name>
    <dbReference type="NCBI Taxonomy" id="671077"/>
    <lineage>
        <taxon>Bacteria</taxon>
        <taxon>Bacillati</taxon>
        <taxon>Bacillota</taxon>
        <taxon>Clostridia</taxon>
        <taxon>Eubacteriales</taxon>
        <taxon>Symbiobacteriaceae</taxon>
        <taxon>Caldinitratiruptor</taxon>
    </lineage>
</organism>
<dbReference type="KEGG" id="cmic:caldi_32450"/>
<dbReference type="AlphaFoldDB" id="A0AA35CQW5"/>
<evidence type="ECO:0000313" key="2">
    <source>
        <dbReference type="Proteomes" id="UP001163687"/>
    </source>
</evidence>
<sequence length="72" mass="7471">MSLGASLTGNRWRVKQVFYKDGTVLALDLPPARTRPPGRSQSAPGALVGTFGTASQTLAVPDLHNNLPQGGG</sequence>
<evidence type="ECO:0000313" key="1">
    <source>
        <dbReference type="EMBL" id="BDG62155.1"/>
    </source>
</evidence>
<keyword evidence="2" id="KW-1185">Reference proteome</keyword>